<dbReference type="InParanoid" id="A0A165RIC1"/>
<keyword evidence="3" id="KW-1185">Reference proteome</keyword>
<gene>
    <name evidence="2" type="ORF">NEOLEDRAFT_1243000</name>
</gene>
<protein>
    <submittedName>
        <fullName evidence="2">Uncharacterized protein</fullName>
    </submittedName>
</protein>
<feature type="compositionally biased region" description="Polar residues" evidence="1">
    <location>
        <begin position="93"/>
        <end position="108"/>
    </location>
</feature>
<evidence type="ECO:0000313" key="2">
    <source>
        <dbReference type="EMBL" id="KZT23853.1"/>
    </source>
</evidence>
<organism evidence="2 3">
    <name type="scientific">Neolentinus lepideus HHB14362 ss-1</name>
    <dbReference type="NCBI Taxonomy" id="1314782"/>
    <lineage>
        <taxon>Eukaryota</taxon>
        <taxon>Fungi</taxon>
        <taxon>Dikarya</taxon>
        <taxon>Basidiomycota</taxon>
        <taxon>Agaricomycotina</taxon>
        <taxon>Agaricomycetes</taxon>
        <taxon>Gloeophyllales</taxon>
        <taxon>Gloeophyllaceae</taxon>
        <taxon>Neolentinus</taxon>
    </lineage>
</organism>
<evidence type="ECO:0000313" key="3">
    <source>
        <dbReference type="Proteomes" id="UP000076761"/>
    </source>
</evidence>
<reference evidence="2 3" key="1">
    <citation type="journal article" date="2016" name="Mol. Biol. Evol.">
        <title>Comparative Genomics of Early-Diverging Mushroom-Forming Fungi Provides Insights into the Origins of Lignocellulose Decay Capabilities.</title>
        <authorList>
            <person name="Nagy L.G."/>
            <person name="Riley R."/>
            <person name="Tritt A."/>
            <person name="Adam C."/>
            <person name="Daum C."/>
            <person name="Floudas D."/>
            <person name="Sun H."/>
            <person name="Yadav J.S."/>
            <person name="Pangilinan J."/>
            <person name="Larsson K.H."/>
            <person name="Matsuura K."/>
            <person name="Barry K."/>
            <person name="Labutti K."/>
            <person name="Kuo R."/>
            <person name="Ohm R.A."/>
            <person name="Bhattacharya S.S."/>
            <person name="Shirouzu T."/>
            <person name="Yoshinaga Y."/>
            <person name="Martin F.M."/>
            <person name="Grigoriev I.V."/>
            <person name="Hibbett D.S."/>
        </authorList>
    </citation>
    <scope>NUCLEOTIDE SEQUENCE [LARGE SCALE GENOMIC DNA]</scope>
    <source>
        <strain evidence="2 3">HHB14362 ss-1</strain>
    </source>
</reference>
<accession>A0A165RIC1</accession>
<dbReference type="AlphaFoldDB" id="A0A165RIC1"/>
<dbReference type="EMBL" id="KV425582">
    <property type="protein sequence ID" value="KZT23853.1"/>
    <property type="molecule type" value="Genomic_DNA"/>
</dbReference>
<dbReference type="OrthoDB" id="2748442at2759"/>
<proteinExistence type="predicted"/>
<sequence length="290" mass="33786">MMMPDMLEGPKDCWLQRYTSNRIGEQEVEQIILALKGEGLVLDNKGTLLWEAFPDKPSVLHQKNESRLDWEEGWGTAIFMAVELQVGYRHFNQPQDTDSRNSVQQLQQKRAEGHLRPNSAVIRHNFVHDVESLFWILMWFATTHIEGPDCMGMAGYLFHSGATDFKVHRLMFLSREEVYCDIMQRFGHEEFLPQELLLSLQAMRNALVSSYQKLVDVSLLDAPYSHIYGLFRHSLQHILRSTPSDGSWRRKQTPEDIRLAPHKIASLKRQREALDVDDEYQPERVLPQIE</sequence>
<evidence type="ECO:0000256" key="1">
    <source>
        <dbReference type="SAM" id="MobiDB-lite"/>
    </source>
</evidence>
<dbReference type="Proteomes" id="UP000076761">
    <property type="component" value="Unassembled WGS sequence"/>
</dbReference>
<feature type="region of interest" description="Disordered" evidence="1">
    <location>
        <begin position="93"/>
        <end position="112"/>
    </location>
</feature>
<name>A0A165RIC1_9AGAM</name>